<proteinExistence type="inferred from homology"/>
<dbReference type="Pfam" id="PF05163">
    <property type="entry name" value="DinB"/>
    <property type="match status" value="1"/>
</dbReference>
<sequence length="167" mass="18714">MTIAEVLLADFTSEAENTRRVLERVPADKADWKPHDKSMKLGTLAAHVAGLAHFGYVILTTPQMNMQTDKFPKYVFTTPEEAVQIAVDAAAKVRDALGGMSDEQFQEHWKLLFGDMLIGDAPRLQLYRSMFFNHLIHHRGQLTVYLRLLDVKVPGIYGPSADEPFGG</sequence>
<keyword evidence="2 3" id="KW-0479">Metal-binding</keyword>
<reference evidence="4 5" key="1">
    <citation type="submission" date="2016-10" db="EMBL/GenBank/DDBJ databases">
        <authorList>
            <person name="de Groot N.N."/>
        </authorList>
    </citation>
    <scope>NUCLEOTIDE SEQUENCE [LARGE SCALE GENOMIC DNA]</scope>
    <source>
        <strain evidence="4 5">GAS232</strain>
    </source>
</reference>
<accession>A0A1G7K418</accession>
<dbReference type="OrthoDB" id="119432at2"/>
<evidence type="ECO:0000256" key="2">
    <source>
        <dbReference type="ARBA" id="ARBA00022723"/>
    </source>
</evidence>
<gene>
    <name evidence="4" type="ORF">SAMN05444167_2045</name>
</gene>
<organism evidence="4 5">
    <name type="scientific">Terriglobus roseus</name>
    <dbReference type="NCBI Taxonomy" id="392734"/>
    <lineage>
        <taxon>Bacteria</taxon>
        <taxon>Pseudomonadati</taxon>
        <taxon>Acidobacteriota</taxon>
        <taxon>Terriglobia</taxon>
        <taxon>Terriglobales</taxon>
        <taxon>Acidobacteriaceae</taxon>
        <taxon>Terriglobus</taxon>
    </lineage>
</organism>
<name>A0A1G7K418_9BACT</name>
<dbReference type="InterPro" id="IPR034660">
    <property type="entry name" value="DinB/YfiT-like"/>
</dbReference>
<keyword evidence="5" id="KW-1185">Reference proteome</keyword>
<feature type="binding site" evidence="3">
    <location>
        <position position="134"/>
    </location>
    <ligand>
        <name>a divalent metal cation</name>
        <dbReference type="ChEBI" id="CHEBI:60240"/>
    </ligand>
</feature>
<feature type="binding site" evidence="3">
    <location>
        <position position="47"/>
    </location>
    <ligand>
        <name>a divalent metal cation</name>
        <dbReference type="ChEBI" id="CHEBI:60240"/>
    </ligand>
</feature>
<dbReference type="EMBL" id="LT629690">
    <property type="protein sequence ID" value="SDF31741.1"/>
    <property type="molecule type" value="Genomic_DNA"/>
</dbReference>
<feature type="binding site" evidence="3">
    <location>
        <position position="138"/>
    </location>
    <ligand>
        <name>a divalent metal cation</name>
        <dbReference type="ChEBI" id="CHEBI:60240"/>
    </ligand>
</feature>
<comment type="similarity">
    <text evidence="1">Belongs to the DinB family.</text>
</comment>
<dbReference type="Gene3D" id="1.20.120.450">
    <property type="entry name" value="dinb family like domain"/>
    <property type="match status" value="1"/>
</dbReference>
<dbReference type="Proteomes" id="UP000182427">
    <property type="component" value="Chromosome I"/>
</dbReference>
<dbReference type="RefSeq" id="WP_083345040.1">
    <property type="nucleotide sequence ID" value="NZ_LT629690.1"/>
</dbReference>
<dbReference type="AlphaFoldDB" id="A0A1G7K418"/>
<evidence type="ECO:0000313" key="5">
    <source>
        <dbReference type="Proteomes" id="UP000182427"/>
    </source>
</evidence>
<dbReference type="GO" id="GO:0046872">
    <property type="term" value="F:metal ion binding"/>
    <property type="evidence" value="ECO:0007669"/>
    <property type="project" value="UniProtKB-KW"/>
</dbReference>
<protein>
    <submittedName>
        <fullName evidence="4">Uncharacterized damage-inducible protein DinB (Forms a four-helix bundle)</fullName>
    </submittedName>
</protein>
<dbReference type="InterPro" id="IPR007837">
    <property type="entry name" value="DinB"/>
</dbReference>
<evidence type="ECO:0000256" key="1">
    <source>
        <dbReference type="ARBA" id="ARBA00008635"/>
    </source>
</evidence>
<evidence type="ECO:0000313" key="4">
    <source>
        <dbReference type="EMBL" id="SDF31741.1"/>
    </source>
</evidence>
<evidence type="ECO:0000256" key="3">
    <source>
        <dbReference type="PIRSR" id="PIRSR607837-1"/>
    </source>
</evidence>
<dbReference type="SUPFAM" id="SSF109854">
    <property type="entry name" value="DinB/YfiT-like putative metalloenzymes"/>
    <property type="match status" value="1"/>
</dbReference>